<gene>
    <name evidence="2" type="ORF">V6N11_071434</name>
</gene>
<evidence type="ECO:0000256" key="1">
    <source>
        <dbReference type="SAM" id="SignalP"/>
    </source>
</evidence>
<comment type="caution">
    <text evidence="2">The sequence shown here is derived from an EMBL/GenBank/DDBJ whole genome shotgun (WGS) entry which is preliminary data.</text>
</comment>
<evidence type="ECO:0000313" key="2">
    <source>
        <dbReference type="EMBL" id="KAK9043083.1"/>
    </source>
</evidence>
<organism evidence="2 3">
    <name type="scientific">Hibiscus sabdariffa</name>
    <name type="common">roselle</name>
    <dbReference type="NCBI Taxonomy" id="183260"/>
    <lineage>
        <taxon>Eukaryota</taxon>
        <taxon>Viridiplantae</taxon>
        <taxon>Streptophyta</taxon>
        <taxon>Embryophyta</taxon>
        <taxon>Tracheophyta</taxon>
        <taxon>Spermatophyta</taxon>
        <taxon>Magnoliopsida</taxon>
        <taxon>eudicotyledons</taxon>
        <taxon>Gunneridae</taxon>
        <taxon>Pentapetalae</taxon>
        <taxon>rosids</taxon>
        <taxon>malvids</taxon>
        <taxon>Malvales</taxon>
        <taxon>Malvaceae</taxon>
        <taxon>Malvoideae</taxon>
        <taxon>Hibiscus</taxon>
    </lineage>
</organism>
<dbReference type="EMBL" id="JBBPBN010000003">
    <property type="protein sequence ID" value="KAK9043083.1"/>
    <property type="molecule type" value="Genomic_DNA"/>
</dbReference>
<proteinExistence type="predicted"/>
<evidence type="ECO:0000313" key="3">
    <source>
        <dbReference type="Proteomes" id="UP001396334"/>
    </source>
</evidence>
<keyword evidence="3" id="KW-1185">Reference proteome</keyword>
<feature type="signal peptide" evidence="1">
    <location>
        <begin position="1"/>
        <end position="20"/>
    </location>
</feature>
<accession>A0ABR2U023</accession>
<protein>
    <submittedName>
        <fullName evidence="2">Uncharacterized protein</fullName>
    </submittedName>
</protein>
<keyword evidence="1" id="KW-0732">Signal</keyword>
<dbReference type="Proteomes" id="UP001396334">
    <property type="component" value="Unassembled WGS sequence"/>
</dbReference>
<name>A0ABR2U023_9ROSI</name>
<reference evidence="2 3" key="1">
    <citation type="journal article" date="2024" name="G3 (Bethesda)">
        <title>Genome assembly of Hibiscus sabdariffa L. provides insights into metabolisms of medicinal natural products.</title>
        <authorList>
            <person name="Kim T."/>
        </authorList>
    </citation>
    <scope>NUCLEOTIDE SEQUENCE [LARGE SCALE GENOMIC DNA]</scope>
    <source>
        <strain evidence="2">TK-2024</strain>
        <tissue evidence="2">Old leaves</tissue>
    </source>
</reference>
<sequence length="164" mass="17989">MMAFFSVIWSIWLLRNEVFSNSVSSVETKCYKILIVRLSWWVKAKWPRISQAISDFVQNPTIFVSVGSDPTSPSIWHFSPPPIGSLKFCVDDVVSGHFGAVGIGGALTDHLVKLLITLSKPVGCVDAPTVEIFAVRETYFLFTASPNFSGSKLVIGCDCSNVVN</sequence>
<feature type="chain" id="PRO_5047011266" evidence="1">
    <location>
        <begin position="21"/>
        <end position="164"/>
    </location>
</feature>